<feature type="domain" description="Bacterial bifunctional deaminase-reductase C-terminal" evidence="1">
    <location>
        <begin position="11"/>
        <end position="211"/>
    </location>
</feature>
<reference evidence="2 3" key="1">
    <citation type="submission" date="2016-03" db="EMBL/GenBank/DDBJ databases">
        <title>Niastella vici sp. nov., isolated from farmland soil.</title>
        <authorList>
            <person name="Chen L."/>
            <person name="Wang D."/>
            <person name="Yang S."/>
            <person name="Wang G."/>
        </authorList>
    </citation>
    <scope>NUCLEOTIDE SEQUENCE [LARGE SCALE GENOMIC DNA]</scope>
    <source>
        <strain evidence="2 3">DJ57</strain>
    </source>
</reference>
<dbReference type="SUPFAM" id="SSF53597">
    <property type="entry name" value="Dihydrofolate reductase-like"/>
    <property type="match status" value="1"/>
</dbReference>
<dbReference type="InterPro" id="IPR024072">
    <property type="entry name" value="DHFR-like_dom_sf"/>
</dbReference>
<evidence type="ECO:0000313" key="2">
    <source>
        <dbReference type="EMBL" id="OQP60437.1"/>
    </source>
</evidence>
<dbReference type="Gene3D" id="3.40.430.10">
    <property type="entry name" value="Dihydrofolate Reductase, subunit A"/>
    <property type="match status" value="1"/>
</dbReference>
<dbReference type="Pfam" id="PF01872">
    <property type="entry name" value="RibD_C"/>
    <property type="match status" value="1"/>
</dbReference>
<gene>
    <name evidence="2" type="ORF">A3860_33480</name>
</gene>
<accession>A0A1V9FQ68</accession>
<dbReference type="GO" id="GO:0009231">
    <property type="term" value="P:riboflavin biosynthetic process"/>
    <property type="evidence" value="ECO:0007669"/>
    <property type="project" value="InterPro"/>
</dbReference>
<dbReference type="EMBL" id="LVYD01000063">
    <property type="protein sequence ID" value="OQP60437.1"/>
    <property type="molecule type" value="Genomic_DNA"/>
</dbReference>
<dbReference type="InterPro" id="IPR002734">
    <property type="entry name" value="RibDG_C"/>
</dbReference>
<keyword evidence="3" id="KW-1185">Reference proteome</keyword>
<sequence>MTEKKTKVRVASFSISLDGYGAATDQSLDNPMGIDGKAVHEWVFSTRWWSQIVGQEGGTEGIDNDFLKRGSENLGAWIIGRNMFGPVRGPWPDMNWKGWWGNNPPYHVPVYVLTHYARPPLKMEGGTTFYFITEGIHDALAKAREAANGKDIRIGGGANIIQQYLREGLIDELHIAITPTILGGGERLFDNVDLRKLGYECVRFEASEKVTHVILQHNKKSL</sequence>
<name>A0A1V9FQ68_9BACT</name>
<dbReference type="STRING" id="1703345.A3860_33480"/>
<proteinExistence type="predicted"/>
<dbReference type="GO" id="GO:0008703">
    <property type="term" value="F:5-amino-6-(5-phosphoribosylamino)uracil reductase activity"/>
    <property type="evidence" value="ECO:0007669"/>
    <property type="project" value="InterPro"/>
</dbReference>
<comment type="caution">
    <text evidence="2">The sequence shown here is derived from an EMBL/GenBank/DDBJ whole genome shotgun (WGS) entry which is preliminary data.</text>
</comment>
<dbReference type="Proteomes" id="UP000192796">
    <property type="component" value="Unassembled WGS sequence"/>
</dbReference>
<dbReference type="RefSeq" id="WP_081153119.1">
    <property type="nucleotide sequence ID" value="NZ_LVYD01000063.1"/>
</dbReference>
<dbReference type="PANTHER" id="PTHR38011:SF12">
    <property type="entry name" value="BIFUNCTIONAL DEAMINASE-REDUCTASE DOMAIN PROTEIN"/>
    <property type="match status" value="1"/>
</dbReference>
<dbReference type="PANTHER" id="PTHR38011">
    <property type="entry name" value="DIHYDROFOLATE REDUCTASE FAMILY PROTEIN (AFU_ORTHOLOGUE AFUA_8G06820)"/>
    <property type="match status" value="1"/>
</dbReference>
<protein>
    <submittedName>
        <fullName evidence="2">Deaminase</fullName>
    </submittedName>
</protein>
<dbReference type="AlphaFoldDB" id="A0A1V9FQ68"/>
<dbReference type="InterPro" id="IPR050765">
    <property type="entry name" value="Riboflavin_Biosynth_HTPR"/>
</dbReference>
<organism evidence="2 3">
    <name type="scientific">Niastella vici</name>
    <dbReference type="NCBI Taxonomy" id="1703345"/>
    <lineage>
        <taxon>Bacteria</taxon>
        <taxon>Pseudomonadati</taxon>
        <taxon>Bacteroidota</taxon>
        <taxon>Chitinophagia</taxon>
        <taxon>Chitinophagales</taxon>
        <taxon>Chitinophagaceae</taxon>
        <taxon>Niastella</taxon>
    </lineage>
</organism>
<dbReference type="OrthoDB" id="195113at2"/>
<evidence type="ECO:0000313" key="3">
    <source>
        <dbReference type="Proteomes" id="UP000192796"/>
    </source>
</evidence>
<evidence type="ECO:0000259" key="1">
    <source>
        <dbReference type="Pfam" id="PF01872"/>
    </source>
</evidence>